<evidence type="ECO:0000256" key="1">
    <source>
        <dbReference type="ARBA" id="ARBA00008791"/>
    </source>
</evidence>
<dbReference type="Proteomes" id="UP000521017">
    <property type="component" value="Unassembled WGS sequence"/>
</dbReference>
<comment type="similarity">
    <text evidence="1">Belongs to the universal stress protein A family.</text>
</comment>
<dbReference type="Pfam" id="PF00582">
    <property type="entry name" value="Usp"/>
    <property type="match status" value="1"/>
</dbReference>
<dbReference type="CDD" id="cd00293">
    <property type="entry name" value="USP-like"/>
    <property type="match status" value="1"/>
</dbReference>
<dbReference type="SUPFAM" id="SSF52402">
    <property type="entry name" value="Adenine nucleotide alpha hydrolases-like"/>
    <property type="match status" value="2"/>
</dbReference>
<feature type="domain" description="UspA" evidence="2">
    <location>
        <begin position="2"/>
        <end position="138"/>
    </location>
</feature>
<accession>A0A7X0MJC5</accession>
<evidence type="ECO:0000259" key="2">
    <source>
        <dbReference type="Pfam" id="PF00582"/>
    </source>
</evidence>
<dbReference type="PANTHER" id="PTHR46268:SF22">
    <property type="entry name" value="SENSOR PROTEIN KDPD-RELATED"/>
    <property type="match status" value="1"/>
</dbReference>
<dbReference type="PRINTS" id="PR01438">
    <property type="entry name" value="UNVRSLSTRESS"/>
</dbReference>
<dbReference type="RefSeq" id="WP_260409397.1">
    <property type="nucleotide sequence ID" value="NZ_JACHCC010000009.1"/>
</dbReference>
<gene>
    <name evidence="3" type="ORF">HDF25_003499</name>
</gene>
<name>A0A7X0MJC5_9SPHI</name>
<dbReference type="EMBL" id="JACHCC010000009">
    <property type="protein sequence ID" value="MBB6501332.1"/>
    <property type="molecule type" value="Genomic_DNA"/>
</dbReference>
<evidence type="ECO:0000313" key="4">
    <source>
        <dbReference type="Proteomes" id="UP000521017"/>
    </source>
</evidence>
<proteinExistence type="inferred from homology"/>
<protein>
    <submittedName>
        <fullName evidence="3">Nucleotide-binding universal stress UspA family protein</fullName>
    </submittedName>
</protein>
<evidence type="ECO:0000313" key="3">
    <source>
        <dbReference type="EMBL" id="MBB6501332.1"/>
    </source>
</evidence>
<sequence>MMTIIAATDFSELAENAVEYAAEIARHKQAKLVLFNSFVIPFHAANTLLPASSIQLLMIENEIRLLERAFSLSYDYGIEVGHECAFSFIEDELKEVIKKYKAELIVLGMPEKTLEQELWGNTTSYAIKNLKLPVLAVPVNAHFAGTKKVLFACDVLRGLSKKVLERVKEVAIDLEAEVEIFNVDQKLEILRSEEAHASVIHALDDSLDGVTYYYKNVKSIMVIREIEKEIKEFQADLLIMVPKKYGFWASIVHRSKTRVMASGLNIPLLSIPV</sequence>
<organism evidence="3 4">
    <name type="scientific">Pedobacter cryoconitis</name>
    <dbReference type="NCBI Taxonomy" id="188932"/>
    <lineage>
        <taxon>Bacteria</taxon>
        <taxon>Pseudomonadati</taxon>
        <taxon>Bacteroidota</taxon>
        <taxon>Sphingobacteriia</taxon>
        <taxon>Sphingobacteriales</taxon>
        <taxon>Sphingobacteriaceae</taxon>
        <taxon>Pedobacter</taxon>
    </lineage>
</organism>
<dbReference type="InterPro" id="IPR006016">
    <property type="entry name" value="UspA"/>
</dbReference>
<comment type="caution">
    <text evidence="3">The sequence shown here is derived from an EMBL/GenBank/DDBJ whole genome shotgun (WGS) entry which is preliminary data.</text>
</comment>
<dbReference type="Gene3D" id="3.40.50.12370">
    <property type="match status" value="1"/>
</dbReference>
<dbReference type="AlphaFoldDB" id="A0A7X0MJC5"/>
<dbReference type="InterPro" id="IPR006015">
    <property type="entry name" value="Universal_stress_UspA"/>
</dbReference>
<dbReference type="PANTHER" id="PTHR46268">
    <property type="entry name" value="STRESS RESPONSE PROTEIN NHAX"/>
    <property type="match status" value="1"/>
</dbReference>
<reference evidence="3 4" key="1">
    <citation type="submission" date="2020-08" db="EMBL/GenBank/DDBJ databases">
        <title>Genomic Encyclopedia of Type Strains, Phase IV (KMG-V): Genome sequencing to study the core and pangenomes of soil and plant-associated prokaryotes.</title>
        <authorList>
            <person name="Whitman W."/>
        </authorList>
    </citation>
    <scope>NUCLEOTIDE SEQUENCE [LARGE SCALE GENOMIC DNA]</scope>
    <source>
        <strain evidence="3 4">M2T3</strain>
    </source>
</reference>